<evidence type="ECO:0000256" key="1">
    <source>
        <dbReference type="SAM" id="Phobius"/>
    </source>
</evidence>
<name>A0ABP3I446_9CAUL</name>
<dbReference type="Proteomes" id="UP001500791">
    <property type="component" value="Unassembled WGS sequence"/>
</dbReference>
<dbReference type="EMBL" id="BAAAEJ010000007">
    <property type="protein sequence ID" value="GAA0389570.1"/>
    <property type="molecule type" value="Genomic_DNA"/>
</dbReference>
<reference evidence="3" key="1">
    <citation type="journal article" date="2019" name="Int. J. Syst. Evol. Microbiol.">
        <title>The Global Catalogue of Microorganisms (GCM) 10K type strain sequencing project: providing services to taxonomists for standard genome sequencing and annotation.</title>
        <authorList>
            <consortium name="The Broad Institute Genomics Platform"/>
            <consortium name="The Broad Institute Genome Sequencing Center for Infectious Disease"/>
            <person name="Wu L."/>
            <person name="Ma J."/>
        </authorList>
    </citation>
    <scope>NUCLEOTIDE SEQUENCE [LARGE SCALE GENOMIC DNA]</scope>
    <source>
        <strain evidence="3">JCM 13476</strain>
    </source>
</reference>
<evidence type="ECO:0008006" key="4">
    <source>
        <dbReference type="Google" id="ProtNLM"/>
    </source>
</evidence>
<proteinExistence type="predicted"/>
<sequence>MGRRRYLVGAGLRSLDDMAVLTAFSLCKAYVAGEVGIAGWMVRFSHGRRMGIIRWGKSRAGVISIGIIPVRKMRRRRLAGGAKGSGTGRGAV</sequence>
<keyword evidence="3" id="KW-1185">Reference proteome</keyword>
<protein>
    <recommendedName>
        <fullName evidence="4">Aminotransferase class I/II-fold pyridoxal phosphate-dependent enzyme</fullName>
    </recommendedName>
</protein>
<evidence type="ECO:0000313" key="3">
    <source>
        <dbReference type="Proteomes" id="UP001500791"/>
    </source>
</evidence>
<keyword evidence="1" id="KW-1133">Transmembrane helix</keyword>
<evidence type="ECO:0000313" key="2">
    <source>
        <dbReference type="EMBL" id="GAA0389570.1"/>
    </source>
</evidence>
<feature type="transmembrane region" description="Helical" evidence="1">
    <location>
        <begin position="20"/>
        <end position="42"/>
    </location>
</feature>
<keyword evidence="1" id="KW-0472">Membrane</keyword>
<gene>
    <name evidence="2" type="ORF">GCM10009093_15250</name>
</gene>
<accession>A0ABP3I446</accession>
<organism evidence="2 3">
    <name type="scientific">Brevundimonas terrae</name>
    <dbReference type="NCBI Taxonomy" id="363631"/>
    <lineage>
        <taxon>Bacteria</taxon>
        <taxon>Pseudomonadati</taxon>
        <taxon>Pseudomonadota</taxon>
        <taxon>Alphaproteobacteria</taxon>
        <taxon>Caulobacterales</taxon>
        <taxon>Caulobacteraceae</taxon>
        <taxon>Brevundimonas</taxon>
    </lineage>
</organism>
<comment type="caution">
    <text evidence="2">The sequence shown here is derived from an EMBL/GenBank/DDBJ whole genome shotgun (WGS) entry which is preliminary data.</text>
</comment>
<keyword evidence="1" id="KW-0812">Transmembrane</keyword>